<dbReference type="Proteomes" id="UP000030758">
    <property type="component" value="Unassembled WGS sequence"/>
</dbReference>
<sequence>MQCPWKTGLGGKCFILQHDIASDDSKNLKGNVDENLDARLRLSCLLDIPYIITLEMDCQLIKPELPLGGPLMHRCFEAEGPIHRLALPRYPKLAEASSYRICRGF</sequence>
<gene>
    <name evidence="1" type="ORF">M513_06123</name>
    <name evidence="2" type="ORF">M514_06123</name>
</gene>
<keyword evidence="3" id="KW-1185">Reference proteome</keyword>
<evidence type="ECO:0000313" key="2">
    <source>
        <dbReference type="EMBL" id="KFD69860.1"/>
    </source>
</evidence>
<dbReference type="EMBL" id="KL367492">
    <property type="protein sequence ID" value="KFD69860.1"/>
    <property type="molecule type" value="Genomic_DNA"/>
</dbReference>
<dbReference type="Proteomes" id="UP000030764">
    <property type="component" value="Unassembled WGS sequence"/>
</dbReference>
<dbReference type="AlphaFoldDB" id="A0A085M711"/>
<dbReference type="EMBL" id="KL363221">
    <property type="protein sequence ID" value="KFD53007.1"/>
    <property type="molecule type" value="Genomic_DNA"/>
</dbReference>
<evidence type="ECO:0000313" key="3">
    <source>
        <dbReference type="Proteomes" id="UP000030764"/>
    </source>
</evidence>
<accession>A0A085M711</accession>
<protein>
    <submittedName>
        <fullName evidence="1">Uncharacterized protein</fullName>
    </submittedName>
</protein>
<organism evidence="1 3">
    <name type="scientific">Trichuris suis</name>
    <name type="common">pig whipworm</name>
    <dbReference type="NCBI Taxonomy" id="68888"/>
    <lineage>
        <taxon>Eukaryota</taxon>
        <taxon>Metazoa</taxon>
        <taxon>Ecdysozoa</taxon>
        <taxon>Nematoda</taxon>
        <taxon>Enoplea</taxon>
        <taxon>Dorylaimia</taxon>
        <taxon>Trichinellida</taxon>
        <taxon>Trichuridae</taxon>
        <taxon>Trichuris</taxon>
    </lineage>
</organism>
<reference evidence="1 3" key="1">
    <citation type="journal article" date="2014" name="Nat. Genet.">
        <title>Genome and transcriptome of the porcine whipworm Trichuris suis.</title>
        <authorList>
            <person name="Jex A.R."/>
            <person name="Nejsum P."/>
            <person name="Schwarz E.M."/>
            <person name="Hu L."/>
            <person name="Young N.D."/>
            <person name="Hall R.S."/>
            <person name="Korhonen P.K."/>
            <person name="Liao S."/>
            <person name="Thamsborg S."/>
            <person name="Xia J."/>
            <person name="Xu P."/>
            <person name="Wang S."/>
            <person name="Scheerlinck J.P."/>
            <person name="Hofmann A."/>
            <person name="Sternberg P.W."/>
            <person name="Wang J."/>
            <person name="Gasser R.B."/>
        </authorList>
    </citation>
    <scope>NUCLEOTIDE SEQUENCE [LARGE SCALE GENOMIC DNA]</scope>
    <source>
        <strain evidence="2">DCEP-RM93F</strain>
        <strain evidence="1">DCEP-RM93M</strain>
    </source>
</reference>
<evidence type="ECO:0000313" key="1">
    <source>
        <dbReference type="EMBL" id="KFD53007.1"/>
    </source>
</evidence>
<proteinExistence type="predicted"/>
<name>A0A085M711_9BILA</name>